<feature type="coiled-coil region" evidence="1">
    <location>
        <begin position="90"/>
        <end position="117"/>
    </location>
</feature>
<dbReference type="Proteomes" id="UP001153292">
    <property type="component" value="Chromosome 5"/>
</dbReference>
<protein>
    <recommendedName>
        <fullName evidence="3">FP protein C-terminal domain-containing protein</fullName>
    </recommendedName>
</protein>
<sequence>MAKLLTSTPLSDTTSPPSLSEQAQPDSDSSSLSLPDESRNVTVNSKYVHEDTPPQVNAGTSQDNLQDLKKELLLAMMMLGSWKTKKETNLSKLLSDVAEFKTQCEEIQRSNNQIEDSITFLYAQYVEMKEKLRSIEMETITSKQCMMKLENLLNESQVVSRSSSIEVRNVPEVKNESVRDLLTIIKKLGATLDIAIHDKDVRDIYRRPGNPEKTKPIIVEFSFVGMKESFLASARRFNRHRQVSEKLNHEHIGMIGNKRPIYVVEHLLLSTSKLYFQARQFSKKNGYKFCWTDKGRILLREDTNSKFIHVKSEQCLFNLLNS</sequence>
<feature type="compositionally biased region" description="Low complexity" evidence="2">
    <location>
        <begin position="1"/>
        <end position="35"/>
    </location>
</feature>
<evidence type="ECO:0000313" key="4">
    <source>
        <dbReference type="EMBL" id="CAH0406162.1"/>
    </source>
</evidence>
<evidence type="ECO:0000259" key="3">
    <source>
        <dbReference type="Pfam" id="PF25298"/>
    </source>
</evidence>
<reference evidence="4" key="1">
    <citation type="submission" date="2021-12" db="EMBL/GenBank/DDBJ databases">
        <authorList>
            <person name="King R."/>
        </authorList>
    </citation>
    <scope>NUCLEOTIDE SEQUENCE</scope>
</reference>
<feature type="domain" description="FP protein C-terminal" evidence="3">
    <location>
        <begin position="271"/>
        <end position="318"/>
    </location>
</feature>
<evidence type="ECO:0000256" key="1">
    <source>
        <dbReference type="SAM" id="Coils"/>
    </source>
</evidence>
<dbReference type="EMBL" id="OU963898">
    <property type="protein sequence ID" value="CAH0406162.1"/>
    <property type="molecule type" value="Genomic_DNA"/>
</dbReference>
<evidence type="ECO:0000256" key="2">
    <source>
        <dbReference type="SAM" id="MobiDB-lite"/>
    </source>
</evidence>
<organism evidence="4 5">
    <name type="scientific">Chilo suppressalis</name>
    <name type="common">Asiatic rice borer moth</name>
    <dbReference type="NCBI Taxonomy" id="168631"/>
    <lineage>
        <taxon>Eukaryota</taxon>
        <taxon>Metazoa</taxon>
        <taxon>Ecdysozoa</taxon>
        <taxon>Arthropoda</taxon>
        <taxon>Hexapoda</taxon>
        <taxon>Insecta</taxon>
        <taxon>Pterygota</taxon>
        <taxon>Neoptera</taxon>
        <taxon>Endopterygota</taxon>
        <taxon>Lepidoptera</taxon>
        <taxon>Glossata</taxon>
        <taxon>Ditrysia</taxon>
        <taxon>Pyraloidea</taxon>
        <taxon>Crambidae</taxon>
        <taxon>Crambinae</taxon>
        <taxon>Chilo</taxon>
    </lineage>
</organism>
<keyword evidence="5" id="KW-1185">Reference proteome</keyword>
<keyword evidence="1" id="KW-0175">Coiled coil</keyword>
<name>A0ABN8B950_CHISP</name>
<evidence type="ECO:0000313" key="5">
    <source>
        <dbReference type="Proteomes" id="UP001153292"/>
    </source>
</evidence>
<dbReference type="InterPro" id="IPR057251">
    <property type="entry name" value="FP_C"/>
</dbReference>
<proteinExistence type="predicted"/>
<gene>
    <name evidence="4" type="ORF">CHILSU_LOCUS9536</name>
</gene>
<feature type="region of interest" description="Disordered" evidence="2">
    <location>
        <begin position="1"/>
        <end position="38"/>
    </location>
</feature>
<accession>A0ABN8B950</accession>
<dbReference type="Pfam" id="PF25298">
    <property type="entry name" value="Baculo_FP_2nd"/>
    <property type="match status" value="1"/>
</dbReference>